<evidence type="ECO:0000313" key="1">
    <source>
        <dbReference type="EMBL" id="BAM01929.1"/>
    </source>
</evidence>
<dbReference type="RefSeq" id="WP_014435149.1">
    <property type="nucleotide sequence ID" value="NC_017079.1"/>
</dbReference>
<proteinExistence type="predicted"/>
<protein>
    <submittedName>
        <fullName evidence="1">Uncharacterized protein</fullName>
    </submittedName>
</protein>
<dbReference type="HOGENOM" id="CLU_082323_0_0_0"/>
<dbReference type="AlphaFoldDB" id="I0I9J1"/>
<dbReference type="STRING" id="926550.CLDAP_38890"/>
<name>I0I9J1_CALAS</name>
<accession>I0I9J1</accession>
<organism evidence="1 2">
    <name type="scientific">Caldilinea aerophila (strain DSM 14535 / JCM 11387 / NBRC 104270 / STL-6-O1)</name>
    <dbReference type="NCBI Taxonomy" id="926550"/>
    <lineage>
        <taxon>Bacteria</taxon>
        <taxon>Bacillati</taxon>
        <taxon>Chloroflexota</taxon>
        <taxon>Caldilineae</taxon>
        <taxon>Caldilineales</taxon>
        <taxon>Caldilineaceae</taxon>
        <taxon>Caldilinea</taxon>
    </lineage>
</organism>
<sequence length="280" mass="31641">MNVSSYAQSQGIRLLEAAVQELGPLFTRQALRPLAERQGLSDGHLSQLLSRLNASGQIAILKRGVYLVRSPLYAGEIHPFAIAAALVQPVAISHWSALAHHGFTTQLPEMVQATTTAQVITPEMRRGQALRPRQRAVWRALDVEIEYIHVQPQRFFGHQSVWVDSWHRVAITDPERTTLDLFARPEIFGGLRAALEILEENLPRLDLSRLVQYALRYGMGALIKRLGWGLEQMGVSAEVIAPLRDYPVKAWYRLDPHGERDGEYNPRWRIVENLRSGSYA</sequence>
<evidence type="ECO:0000313" key="2">
    <source>
        <dbReference type="Proteomes" id="UP000007880"/>
    </source>
</evidence>
<dbReference type="eggNOG" id="COG5340">
    <property type="taxonomic scope" value="Bacteria"/>
</dbReference>
<dbReference type="EMBL" id="AP012337">
    <property type="protein sequence ID" value="BAM01929.1"/>
    <property type="molecule type" value="Genomic_DNA"/>
</dbReference>
<dbReference type="KEGG" id="cap:CLDAP_38890"/>
<gene>
    <name evidence="1" type="ordered locus">CLDAP_38890</name>
</gene>
<dbReference type="OrthoDB" id="42441at2"/>
<dbReference type="Proteomes" id="UP000007880">
    <property type="component" value="Chromosome"/>
</dbReference>
<reference evidence="1 2" key="1">
    <citation type="submission" date="2012-02" db="EMBL/GenBank/DDBJ databases">
        <title>Complete genome sequence of Caldilinea aerophila DSM 14535 (= NBRC 102666).</title>
        <authorList>
            <person name="Oguchi A."/>
            <person name="Hosoyama A."/>
            <person name="Sekine M."/>
            <person name="Fukai R."/>
            <person name="Kato Y."/>
            <person name="Nakamura S."/>
            <person name="Hanada S."/>
            <person name="Yamazaki S."/>
            <person name="Fujita N."/>
        </authorList>
    </citation>
    <scope>NUCLEOTIDE SEQUENCE [LARGE SCALE GENOMIC DNA]</scope>
    <source>
        <strain evidence="2">DSM 14535 / JCM 11387 / NBRC 104270 / STL-6-O1</strain>
    </source>
</reference>
<keyword evidence="2" id="KW-1185">Reference proteome</keyword>